<dbReference type="OrthoDB" id="649282at2"/>
<dbReference type="AlphaFoldDB" id="A0A4Y7U9B0"/>
<evidence type="ECO:0000256" key="2">
    <source>
        <dbReference type="PROSITE-ProRule" id="PRU00335"/>
    </source>
</evidence>
<evidence type="ECO:0000313" key="6">
    <source>
        <dbReference type="Proteomes" id="UP000295270"/>
    </source>
</evidence>
<feature type="domain" description="HTH tetR-type" evidence="3">
    <location>
        <begin position="21"/>
        <end position="81"/>
    </location>
</feature>
<dbReference type="InterPro" id="IPR001647">
    <property type="entry name" value="HTH_TetR"/>
</dbReference>
<dbReference type="SUPFAM" id="SSF46689">
    <property type="entry name" value="Homeodomain-like"/>
    <property type="match status" value="1"/>
</dbReference>
<comment type="caution">
    <text evidence="5">The sequence shown here is derived from an EMBL/GenBank/DDBJ whole genome shotgun (WGS) entry which is preliminary data.</text>
</comment>
<dbReference type="EMBL" id="QWDN01000009">
    <property type="protein sequence ID" value="TEB42409.1"/>
    <property type="molecule type" value="Genomic_DNA"/>
</dbReference>
<dbReference type="InterPro" id="IPR009057">
    <property type="entry name" value="Homeodomain-like_sf"/>
</dbReference>
<feature type="DNA-binding region" description="H-T-H motif" evidence="2">
    <location>
        <begin position="44"/>
        <end position="63"/>
    </location>
</feature>
<gene>
    <name evidence="5" type="ORF">D0809_21175</name>
    <name evidence="4" type="ORF">EV142_10917</name>
</gene>
<dbReference type="Gene3D" id="1.10.357.10">
    <property type="entry name" value="Tetracycline Repressor, domain 2"/>
    <property type="match status" value="1"/>
</dbReference>
<organism evidence="5 7">
    <name type="scientific">Flavobacterium circumlabens</name>
    <dbReference type="NCBI Taxonomy" id="2133765"/>
    <lineage>
        <taxon>Bacteria</taxon>
        <taxon>Pseudomonadati</taxon>
        <taxon>Bacteroidota</taxon>
        <taxon>Flavobacteriia</taxon>
        <taxon>Flavobacteriales</taxon>
        <taxon>Flavobacteriaceae</taxon>
        <taxon>Flavobacterium</taxon>
    </lineage>
</organism>
<dbReference type="Proteomes" id="UP000298340">
    <property type="component" value="Unassembled WGS sequence"/>
</dbReference>
<keyword evidence="6" id="KW-1185">Reference proteome</keyword>
<dbReference type="Pfam" id="PF00440">
    <property type="entry name" value="TetR_N"/>
    <property type="match status" value="1"/>
</dbReference>
<name>A0A4Y7U9B0_9FLAO</name>
<evidence type="ECO:0000259" key="3">
    <source>
        <dbReference type="PROSITE" id="PS50977"/>
    </source>
</evidence>
<dbReference type="EMBL" id="SLWA01000009">
    <property type="protein sequence ID" value="TCN53034.1"/>
    <property type="molecule type" value="Genomic_DNA"/>
</dbReference>
<accession>A0A4Y7U9B0</accession>
<proteinExistence type="predicted"/>
<reference evidence="5 7" key="2">
    <citation type="journal article" date="2018" name="Syst. Appl. Microbiol.">
        <title>Flavobacterium circumlabens sp. nov. and Flavobacterium cupreum sp. nov., two psychrotrophic species isolated from Antarctic environmental samples.</title>
        <authorList>
            <person name="Kralova S."/>
            <person name="Busse H.J."/>
            <person name="Svec P."/>
            <person name="Maslanova I."/>
            <person name="Stankova E."/>
            <person name="Bartak M."/>
            <person name="Sedlacek I."/>
        </authorList>
    </citation>
    <scope>NUCLEOTIDE SEQUENCE [LARGE SCALE GENOMIC DNA]</scope>
    <source>
        <strain evidence="5 7">CCM 8828</strain>
    </source>
</reference>
<evidence type="ECO:0000313" key="5">
    <source>
        <dbReference type="EMBL" id="TEB42409.1"/>
    </source>
</evidence>
<dbReference type="PROSITE" id="PS50977">
    <property type="entry name" value="HTH_TETR_2"/>
    <property type="match status" value="1"/>
</dbReference>
<reference evidence="4 6" key="1">
    <citation type="journal article" date="2015" name="Stand. Genomic Sci.">
        <title>Genomic Encyclopedia of Bacterial and Archaeal Type Strains, Phase III: the genomes of soil and plant-associated and newly described type strains.</title>
        <authorList>
            <person name="Whitman W.B."/>
            <person name="Woyke T."/>
            <person name="Klenk H.P."/>
            <person name="Zhou Y."/>
            <person name="Lilburn T.G."/>
            <person name="Beck B.J."/>
            <person name="De Vos P."/>
            <person name="Vandamme P."/>
            <person name="Eisen J.A."/>
            <person name="Garrity G."/>
            <person name="Hugenholtz P."/>
            <person name="Kyrpides N.C."/>
        </authorList>
    </citation>
    <scope>NUCLEOTIDE SEQUENCE [LARGE SCALE GENOMIC DNA]</scope>
    <source>
        <strain evidence="4 6">P5626</strain>
    </source>
</reference>
<protein>
    <submittedName>
        <fullName evidence="4">TetR family transcriptional regulator</fullName>
    </submittedName>
    <submittedName>
        <fullName evidence="5">TetR/AcrR family transcriptional regulator</fullName>
    </submittedName>
</protein>
<dbReference type="Proteomes" id="UP000295270">
    <property type="component" value="Unassembled WGS sequence"/>
</dbReference>
<evidence type="ECO:0000313" key="7">
    <source>
        <dbReference type="Proteomes" id="UP000298340"/>
    </source>
</evidence>
<dbReference type="RefSeq" id="WP_132037445.1">
    <property type="nucleotide sequence ID" value="NZ_JBDSHJ010000041.1"/>
</dbReference>
<evidence type="ECO:0000313" key="4">
    <source>
        <dbReference type="EMBL" id="TCN53034.1"/>
    </source>
</evidence>
<keyword evidence="1 2" id="KW-0238">DNA-binding</keyword>
<dbReference type="GO" id="GO:0003677">
    <property type="term" value="F:DNA binding"/>
    <property type="evidence" value="ECO:0007669"/>
    <property type="project" value="UniProtKB-UniRule"/>
</dbReference>
<evidence type="ECO:0000256" key="1">
    <source>
        <dbReference type="ARBA" id="ARBA00023125"/>
    </source>
</evidence>
<sequence length="223" mass="26587">MEFQVKFDINEKIFLRNPESSEVGKLMVKKSIDLIYDLGFEQFTFKKLALEINSTEATIYRYFENKHRLLLYILNWYWCYMEFLVTFKLENVVDKKERLKIIVHLLTHEFAESTNQFDYNKKLLNQIVIAESSKVYLVKEVTEINKNEVFKPYKDLCGKIAEVISAYNSKYKYPRSLSTTLIETSHHQQYFSVNLPKLTDVSSKNNSEFTNQFIEDFLFKILD</sequence>
<reference evidence="4" key="3">
    <citation type="submission" date="2019-03" db="EMBL/GenBank/DDBJ databases">
        <authorList>
            <person name="Whitman W."/>
            <person name="Huntemann M."/>
            <person name="Clum A."/>
            <person name="Pillay M."/>
            <person name="Palaniappan K."/>
            <person name="Varghese N."/>
            <person name="Mikhailova N."/>
            <person name="Stamatis D."/>
            <person name="Reddy T."/>
            <person name="Daum C."/>
            <person name="Shapiro N."/>
            <person name="Ivanova N."/>
            <person name="Kyrpides N."/>
            <person name="Woyke T."/>
        </authorList>
    </citation>
    <scope>NUCLEOTIDE SEQUENCE</scope>
    <source>
        <strain evidence="4">P5626</strain>
    </source>
</reference>